<dbReference type="InterPro" id="IPR043128">
    <property type="entry name" value="Rev_trsase/Diguanyl_cyclase"/>
</dbReference>
<dbReference type="Gene3D" id="3.30.450.20">
    <property type="entry name" value="PAS domain"/>
    <property type="match status" value="1"/>
</dbReference>
<protein>
    <submittedName>
        <fullName evidence="8">Diguanylate cyclase</fullName>
    </submittedName>
</protein>
<feature type="transmembrane region" description="Helical" evidence="6">
    <location>
        <begin position="211"/>
        <end position="232"/>
    </location>
</feature>
<dbReference type="PROSITE" id="PS50887">
    <property type="entry name" value="GGDEF"/>
    <property type="match status" value="1"/>
</dbReference>
<keyword evidence="4 6" id="KW-1133">Transmembrane helix</keyword>
<proteinExistence type="predicted"/>
<keyword evidence="5 6" id="KW-0472">Membrane</keyword>
<evidence type="ECO:0000259" key="7">
    <source>
        <dbReference type="PROSITE" id="PS50887"/>
    </source>
</evidence>
<dbReference type="GO" id="GO:0043709">
    <property type="term" value="P:cell adhesion involved in single-species biofilm formation"/>
    <property type="evidence" value="ECO:0007669"/>
    <property type="project" value="TreeGrafter"/>
</dbReference>
<keyword evidence="2" id="KW-1003">Cell membrane</keyword>
<evidence type="ECO:0000313" key="8">
    <source>
        <dbReference type="EMBL" id="MSV24319.1"/>
    </source>
</evidence>
<dbReference type="PANTHER" id="PTHR45138:SF9">
    <property type="entry name" value="DIGUANYLATE CYCLASE DGCM-RELATED"/>
    <property type="match status" value="1"/>
</dbReference>
<evidence type="ECO:0000256" key="4">
    <source>
        <dbReference type="ARBA" id="ARBA00022989"/>
    </source>
</evidence>
<dbReference type="CDD" id="cd01949">
    <property type="entry name" value="GGDEF"/>
    <property type="match status" value="1"/>
</dbReference>
<reference evidence="8 9" key="1">
    <citation type="submission" date="2019-08" db="EMBL/GenBank/DDBJ databases">
        <title>In-depth cultivation of the pig gut microbiome towards novel bacterial diversity and tailored functional studies.</title>
        <authorList>
            <person name="Wylensek D."/>
            <person name="Hitch T.C.A."/>
            <person name="Clavel T."/>
        </authorList>
    </citation>
    <scope>NUCLEOTIDE SEQUENCE [LARGE SCALE GENOMIC DNA]</scope>
    <source>
        <strain evidence="9">WCA-380-WT-3B3</strain>
    </source>
</reference>
<keyword evidence="3 6" id="KW-0812">Transmembrane</keyword>
<dbReference type="EMBL" id="VUNL01000003">
    <property type="protein sequence ID" value="MSV24319.1"/>
    <property type="molecule type" value="Genomic_DNA"/>
</dbReference>
<dbReference type="Proteomes" id="UP000430222">
    <property type="component" value="Unassembled WGS sequence"/>
</dbReference>
<dbReference type="InterPro" id="IPR000160">
    <property type="entry name" value="GGDEF_dom"/>
</dbReference>
<evidence type="ECO:0000256" key="2">
    <source>
        <dbReference type="ARBA" id="ARBA00022475"/>
    </source>
</evidence>
<keyword evidence="9" id="KW-1185">Reference proteome</keyword>
<dbReference type="Gene3D" id="3.30.70.270">
    <property type="match status" value="1"/>
</dbReference>
<gene>
    <name evidence="8" type="ORF">FYJ78_03795</name>
</gene>
<dbReference type="NCBIfam" id="TIGR00254">
    <property type="entry name" value="GGDEF"/>
    <property type="match status" value="1"/>
</dbReference>
<evidence type="ECO:0000256" key="6">
    <source>
        <dbReference type="SAM" id="Phobius"/>
    </source>
</evidence>
<dbReference type="PANTHER" id="PTHR45138">
    <property type="entry name" value="REGULATORY COMPONENTS OF SENSORY TRANSDUCTION SYSTEM"/>
    <property type="match status" value="1"/>
</dbReference>
<comment type="caution">
    <text evidence="8">The sequence shown here is derived from an EMBL/GenBank/DDBJ whole genome shotgun (WGS) entry which is preliminary data.</text>
</comment>
<dbReference type="Pfam" id="PF00990">
    <property type="entry name" value="GGDEF"/>
    <property type="match status" value="1"/>
</dbReference>
<dbReference type="InterPro" id="IPR033480">
    <property type="entry name" value="sCache_2"/>
</dbReference>
<dbReference type="GO" id="GO:0005886">
    <property type="term" value="C:plasma membrane"/>
    <property type="evidence" value="ECO:0007669"/>
    <property type="project" value="UniProtKB-SubCell"/>
</dbReference>
<dbReference type="GO" id="GO:0052621">
    <property type="term" value="F:diguanylate cyclase activity"/>
    <property type="evidence" value="ECO:0007669"/>
    <property type="project" value="TreeGrafter"/>
</dbReference>
<evidence type="ECO:0000313" key="9">
    <source>
        <dbReference type="Proteomes" id="UP000430222"/>
    </source>
</evidence>
<name>A0A6I2UVM3_9FIRM</name>
<evidence type="ECO:0000256" key="3">
    <source>
        <dbReference type="ARBA" id="ARBA00022692"/>
    </source>
</evidence>
<dbReference type="InterPro" id="IPR004010">
    <property type="entry name" value="Double_Cache_2"/>
</dbReference>
<dbReference type="GO" id="GO:1902201">
    <property type="term" value="P:negative regulation of bacterial-type flagellum-dependent cell motility"/>
    <property type="evidence" value="ECO:0007669"/>
    <property type="project" value="TreeGrafter"/>
</dbReference>
<dbReference type="SMART" id="SM01049">
    <property type="entry name" value="Cache_2"/>
    <property type="match status" value="1"/>
</dbReference>
<dbReference type="Gene3D" id="6.10.340.10">
    <property type="match status" value="1"/>
</dbReference>
<dbReference type="InterPro" id="IPR050469">
    <property type="entry name" value="Diguanylate_Cyclase"/>
</dbReference>
<feature type="domain" description="GGDEF" evidence="7">
    <location>
        <begin position="325"/>
        <end position="457"/>
    </location>
</feature>
<dbReference type="AlphaFoldDB" id="A0A6I2UVM3"/>
<accession>A0A6I2UVM3</accession>
<evidence type="ECO:0000256" key="5">
    <source>
        <dbReference type="ARBA" id="ARBA00023136"/>
    </source>
</evidence>
<organism evidence="8 9">
    <name type="scientific">Selenomonas montiformis</name>
    <dbReference type="NCBI Taxonomy" id="2652285"/>
    <lineage>
        <taxon>Bacteria</taxon>
        <taxon>Bacillati</taxon>
        <taxon>Bacillota</taxon>
        <taxon>Negativicutes</taxon>
        <taxon>Selenomonadales</taxon>
        <taxon>Selenomonadaceae</taxon>
        <taxon>Selenomonas</taxon>
    </lineage>
</organism>
<evidence type="ECO:0000256" key="1">
    <source>
        <dbReference type="ARBA" id="ARBA00004651"/>
    </source>
</evidence>
<comment type="subcellular location">
    <subcellularLocation>
        <location evidence="1">Cell membrane</location>
        <topology evidence="1">Multi-pass membrane protein</topology>
    </subcellularLocation>
</comment>
<dbReference type="InterPro" id="IPR029787">
    <property type="entry name" value="Nucleotide_cyclase"/>
</dbReference>
<dbReference type="SMART" id="SM00267">
    <property type="entry name" value="GGDEF"/>
    <property type="match status" value="1"/>
</dbReference>
<sequence length="466" mass="52764">MFCFKSMKARLIAIMVSVSLATSVCLGSIVIYSSVQENERLLQAYREDLEKNARIQLQNQTQSALSIVQDHYRRQISGELTREQAMRQSADIIRMMRYNDGTGYFTIDTDDGVNVVLRGTAAEGKPRLDAMDPEGNYFIQDIIRQAKQPSGGFTAFMYPKPETNNPLPKLYYSIEFRPYHWVIGTGVWIDQIDRMVAAHQSEMNRHVWEQAFRTMAGLGVMGLLLILMAIYIGRRLAYPIQIATQRMRALGNGFLEMDGKTDSAMKRMAERHDELGTMSRAMQEMSRKLCENQQLILRMAREDALTGLANRRYFTESIRKHPAGKPLTLISLDLDHFKEVNDRFGHQTGDAALLILAEVLRQSFADAMTVRMGGDEFLVAMTGPISREKAEQRLTSFMKKLIHIYQKDNSLCHLTISAGIAFSVQGDVPVDVLLHQSDEALYAAKLAGRSCYRVYTPADDMSKKEG</sequence>
<dbReference type="Pfam" id="PF08269">
    <property type="entry name" value="dCache_2"/>
    <property type="match status" value="1"/>
</dbReference>
<dbReference type="SUPFAM" id="SSF55073">
    <property type="entry name" value="Nucleotide cyclase"/>
    <property type="match status" value="1"/>
</dbReference>